<feature type="region of interest" description="Disordered" evidence="1">
    <location>
        <begin position="63"/>
        <end position="114"/>
    </location>
</feature>
<feature type="compositionally biased region" description="Basic and acidic residues" evidence="1">
    <location>
        <begin position="288"/>
        <end position="321"/>
    </location>
</feature>
<keyword evidence="3" id="KW-1185">Reference proteome</keyword>
<dbReference type="AlphaFoldDB" id="A0ABD0UJV4"/>
<reference evidence="2 3" key="1">
    <citation type="journal article" date="2024" name="Plant Biotechnol. J.">
        <title>Dendrobium thyrsiflorum genome and its molecular insights into genes involved in important horticultural traits.</title>
        <authorList>
            <person name="Chen B."/>
            <person name="Wang J.Y."/>
            <person name="Zheng P.J."/>
            <person name="Li K.L."/>
            <person name="Liang Y.M."/>
            <person name="Chen X.F."/>
            <person name="Zhang C."/>
            <person name="Zhao X."/>
            <person name="He X."/>
            <person name="Zhang G.Q."/>
            <person name="Liu Z.J."/>
            <person name="Xu Q."/>
        </authorList>
    </citation>
    <scope>NUCLEOTIDE SEQUENCE [LARGE SCALE GENOMIC DNA]</scope>
    <source>
        <strain evidence="2">GZMU011</strain>
    </source>
</reference>
<name>A0ABD0UJV4_DENTH</name>
<evidence type="ECO:0000256" key="1">
    <source>
        <dbReference type="SAM" id="MobiDB-lite"/>
    </source>
</evidence>
<dbReference type="EMBL" id="JANQDX010000013">
    <property type="protein sequence ID" value="KAL0912871.1"/>
    <property type="molecule type" value="Genomic_DNA"/>
</dbReference>
<accession>A0ABD0UJV4</accession>
<protein>
    <submittedName>
        <fullName evidence="2">Uncharacterized protein</fullName>
    </submittedName>
</protein>
<organism evidence="2 3">
    <name type="scientific">Dendrobium thyrsiflorum</name>
    <name type="common">Pinecone-like raceme dendrobium</name>
    <name type="synonym">Orchid</name>
    <dbReference type="NCBI Taxonomy" id="117978"/>
    <lineage>
        <taxon>Eukaryota</taxon>
        <taxon>Viridiplantae</taxon>
        <taxon>Streptophyta</taxon>
        <taxon>Embryophyta</taxon>
        <taxon>Tracheophyta</taxon>
        <taxon>Spermatophyta</taxon>
        <taxon>Magnoliopsida</taxon>
        <taxon>Liliopsida</taxon>
        <taxon>Asparagales</taxon>
        <taxon>Orchidaceae</taxon>
        <taxon>Epidendroideae</taxon>
        <taxon>Malaxideae</taxon>
        <taxon>Dendrobiinae</taxon>
        <taxon>Dendrobium</taxon>
    </lineage>
</organism>
<evidence type="ECO:0000313" key="3">
    <source>
        <dbReference type="Proteomes" id="UP001552299"/>
    </source>
</evidence>
<feature type="region of interest" description="Disordered" evidence="1">
    <location>
        <begin position="288"/>
        <end position="327"/>
    </location>
</feature>
<evidence type="ECO:0000313" key="2">
    <source>
        <dbReference type="EMBL" id="KAL0912871.1"/>
    </source>
</evidence>
<comment type="caution">
    <text evidence="2">The sequence shown here is derived from an EMBL/GenBank/DDBJ whole genome shotgun (WGS) entry which is preliminary data.</text>
</comment>
<dbReference type="Proteomes" id="UP001552299">
    <property type="component" value="Unassembled WGS sequence"/>
</dbReference>
<feature type="compositionally biased region" description="Basic and acidic residues" evidence="1">
    <location>
        <begin position="75"/>
        <end position="114"/>
    </location>
</feature>
<gene>
    <name evidence="2" type="ORF">M5K25_016285</name>
</gene>
<sequence>MAAKKVDALEERFEGEMSQIKATMEDRLSSVEGKVSSMEDKVSDLHLMMKKIFENQIQMTASEAKGPVGRTTNSDVRRREGDGEISEEKGGRYRERCGNREQGERGAGWERKEGNYGRMGADFGEKREEKPLSGLFFSVFLQQFSLPNNGFLLFFGTKSGFFSLTKIRVSMVAKKVGGLEERLEGEMNQIKAMVEDRISSMEEQFSNLRDMVKKMLDLHNQTAASEARGLEGKNTNYKIHRDENGVEIVEGQRRRPHLEHFQREERGGRYGERRGYVGYEQRGVDWKRKDGDYSRRDANFEGRGDSKKGTGHKAKDIRDDGTYNLKP</sequence>
<proteinExistence type="predicted"/>